<comment type="catalytic activity">
    <reaction evidence="3">
        <text>a diacylglycerol + H2O = a monoacylglycerol + a fatty acid + H(+)</text>
        <dbReference type="Rhea" id="RHEA:32731"/>
        <dbReference type="ChEBI" id="CHEBI:15377"/>
        <dbReference type="ChEBI" id="CHEBI:15378"/>
        <dbReference type="ChEBI" id="CHEBI:17408"/>
        <dbReference type="ChEBI" id="CHEBI:18035"/>
        <dbReference type="ChEBI" id="CHEBI:28868"/>
    </reaction>
</comment>
<dbReference type="AlphaFoldDB" id="A0A067TEV8"/>
<dbReference type="Pfam" id="PF01764">
    <property type="entry name" value="Lipase_3"/>
    <property type="match status" value="1"/>
</dbReference>
<evidence type="ECO:0000256" key="2">
    <source>
        <dbReference type="ARBA" id="ARBA00043996"/>
    </source>
</evidence>
<comment type="catalytic activity">
    <reaction evidence="4">
        <text>a monoacylglycerol + H2O = glycerol + a fatty acid + H(+)</text>
        <dbReference type="Rhea" id="RHEA:15245"/>
        <dbReference type="ChEBI" id="CHEBI:15377"/>
        <dbReference type="ChEBI" id="CHEBI:15378"/>
        <dbReference type="ChEBI" id="CHEBI:17408"/>
        <dbReference type="ChEBI" id="CHEBI:17754"/>
        <dbReference type="ChEBI" id="CHEBI:28868"/>
    </reaction>
</comment>
<dbReference type="OrthoDB" id="426718at2759"/>
<keyword evidence="5" id="KW-0732">Signal</keyword>
<dbReference type="PANTHER" id="PTHR45856">
    <property type="entry name" value="ALPHA/BETA-HYDROLASES SUPERFAMILY PROTEIN"/>
    <property type="match status" value="1"/>
</dbReference>
<dbReference type="InterPro" id="IPR029058">
    <property type="entry name" value="AB_hydrolase_fold"/>
</dbReference>
<organism evidence="7 8">
    <name type="scientific">Galerina marginata (strain CBS 339.88)</name>
    <dbReference type="NCBI Taxonomy" id="685588"/>
    <lineage>
        <taxon>Eukaryota</taxon>
        <taxon>Fungi</taxon>
        <taxon>Dikarya</taxon>
        <taxon>Basidiomycota</taxon>
        <taxon>Agaricomycotina</taxon>
        <taxon>Agaricomycetes</taxon>
        <taxon>Agaricomycetidae</taxon>
        <taxon>Agaricales</taxon>
        <taxon>Agaricineae</taxon>
        <taxon>Strophariaceae</taxon>
        <taxon>Galerina</taxon>
    </lineage>
</organism>
<accession>A0A067TEV8</accession>
<feature type="domain" description="Fungal lipase-type" evidence="6">
    <location>
        <begin position="103"/>
        <end position="241"/>
    </location>
</feature>
<evidence type="ECO:0000313" key="8">
    <source>
        <dbReference type="Proteomes" id="UP000027222"/>
    </source>
</evidence>
<dbReference type="Gene3D" id="3.40.50.1820">
    <property type="entry name" value="alpha/beta hydrolase"/>
    <property type="match status" value="1"/>
</dbReference>
<dbReference type="InterPro" id="IPR002921">
    <property type="entry name" value="Fungal_lipase-type"/>
</dbReference>
<dbReference type="Proteomes" id="UP000027222">
    <property type="component" value="Unassembled WGS sequence"/>
</dbReference>
<comment type="similarity">
    <text evidence="2">Belongs to the AB hydrolase superfamily. Lipase family. Class 3 subfamily.</text>
</comment>
<evidence type="ECO:0000313" key="7">
    <source>
        <dbReference type="EMBL" id="KDR80882.1"/>
    </source>
</evidence>
<dbReference type="CDD" id="cd00519">
    <property type="entry name" value="Lipase_3"/>
    <property type="match status" value="1"/>
</dbReference>
<evidence type="ECO:0000256" key="4">
    <source>
        <dbReference type="ARBA" id="ARBA00048461"/>
    </source>
</evidence>
<name>A0A067TEV8_GALM3</name>
<feature type="signal peptide" evidence="5">
    <location>
        <begin position="1"/>
        <end position="20"/>
    </location>
</feature>
<keyword evidence="8" id="KW-1185">Reference proteome</keyword>
<dbReference type="HOGENOM" id="CLU_032957_9_1_1"/>
<evidence type="ECO:0000256" key="5">
    <source>
        <dbReference type="SAM" id="SignalP"/>
    </source>
</evidence>
<feature type="chain" id="PRO_5001646747" description="Fungal lipase-type domain-containing protein" evidence="5">
    <location>
        <begin position="21"/>
        <end position="300"/>
    </location>
</feature>
<evidence type="ECO:0000256" key="3">
    <source>
        <dbReference type="ARBA" id="ARBA00047591"/>
    </source>
</evidence>
<evidence type="ECO:0000256" key="1">
    <source>
        <dbReference type="ARBA" id="ARBA00023157"/>
    </source>
</evidence>
<proteinExistence type="inferred from homology"/>
<dbReference type="GO" id="GO:0006629">
    <property type="term" value="P:lipid metabolic process"/>
    <property type="evidence" value="ECO:0007669"/>
    <property type="project" value="InterPro"/>
</dbReference>
<protein>
    <recommendedName>
        <fullName evidence="6">Fungal lipase-type domain-containing protein</fullName>
    </recommendedName>
</protein>
<dbReference type="PANTHER" id="PTHR45856:SF25">
    <property type="entry name" value="FUNGAL LIPASE-LIKE DOMAIN-CONTAINING PROTEIN"/>
    <property type="match status" value="1"/>
</dbReference>
<keyword evidence="1" id="KW-1015">Disulfide bond</keyword>
<gene>
    <name evidence="7" type="ORF">GALMADRAFT_91570</name>
</gene>
<dbReference type="STRING" id="685588.A0A067TEV8"/>
<sequence>MAFASRIVFAILAGVSSVAAGPIFESRASISTLSAAQVDSYTPYAYYAGAAYCKPAVTLTWTCGPSCNQTSVSGFKGIASGGDGTITQSWYVGYDTNLKSIIVAYQGTIAQNIVPILTDVDIVLDNLDQTLFPGVNSSVKAHDGFTESHKRSAPAVLAAVKKGIATYSTSQITVVGHSLGGSLAILSSASLALNIPSASVKTVSFSPPRVGNLAFADFANPLADMVRINNKKDFIPILPGRFLGYVHTEGEIHIADDNTWVSCPGQDNTDPQCTIGTVPNIAAGNFSYHSGPFNGIEIEC</sequence>
<dbReference type="SUPFAM" id="SSF53474">
    <property type="entry name" value="alpha/beta-Hydrolases"/>
    <property type="match status" value="1"/>
</dbReference>
<dbReference type="InterPro" id="IPR051218">
    <property type="entry name" value="Sec_MonoDiacylglyc_Lipase"/>
</dbReference>
<reference evidence="8" key="1">
    <citation type="journal article" date="2014" name="Proc. Natl. Acad. Sci. U.S.A.">
        <title>Extensive sampling of basidiomycete genomes demonstrates inadequacy of the white-rot/brown-rot paradigm for wood decay fungi.</title>
        <authorList>
            <person name="Riley R."/>
            <person name="Salamov A.A."/>
            <person name="Brown D.W."/>
            <person name="Nagy L.G."/>
            <person name="Floudas D."/>
            <person name="Held B.W."/>
            <person name="Levasseur A."/>
            <person name="Lombard V."/>
            <person name="Morin E."/>
            <person name="Otillar R."/>
            <person name="Lindquist E.A."/>
            <person name="Sun H."/>
            <person name="LaButti K.M."/>
            <person name="Schmutz J."/>
            <person name="Jabbour D."/>
            <person name="Luo H."/>
            <person name="Baker S.E."/>
            <person name="Pisabarro A.G."/>
            <person name="Walton J.D."/>
            <person name="Blanchette R.A."/>
            <person name="Henrissat B."/>
            <person name="Martin F."/>
            <person name="Cullen D."/>
            <person name="Hibbett D.S."/>
            <person name="Grigoriev I.V."/>
        </authorList>
    </citation>
    <scope>NUCLEOTIDE SEQUENCE [LARGE SCALE GENOMIC DNA]</scope>
    <source>
        <strain evidence="8">CBS 339.88</strain>
    </source>
</reference>
<evidence type="ECO:0000259" key="6">
    <source>
        <dbReference type="Pfam" id="PF01764"/>
    </source>
</evidence>
<dbReference type="EMBL" id="KL142371">
    <property type="protein sequence ID" value="KDR80882.1"/>
    <property type="molecule type" value="Genomic_DNA"/>
</dbReference>